<keyword evidence="3" id="KW-1185">Reference proteome</keyword>
<dbReference type="EMBL" id="CAJPWZ010001790">
    <property type="protein sequence ID" value="CAG2223576.1"/>
    <property type="molecule type" value="Genomic_DNA"/>
</dbReference>
<dbReference type="Proteomes" id="UP000683360">
    <property type="component" value="Unassembled WGS sequence"/>
</dbReference>
<sequence>MPIKYIAKNNPTDIGIMSFLNGEKTKPAPSRKPTDYLNFDDHLSPDALEFGKIVCVTFQGFPVGMSDDDRKDFATIQLELKKKNSKVDYLPWHKRKEKGCRTGWRVEDLVPVERYDEKQKNNPEPVVAEPVEPEPPVVEPEPPVVEPEPPVVEPEPEVVEPKVPEPAVVEAEVPEPAVVEAEVPEPAVVEAEVPEPAVVEAEVVEPSTRSSRTRTSSSRTRSRSRPRCIKNYKVIDIQPLEVKFLKDTSLKCVKIWPRIPGHKCDRPLQCYPSFVNTTSGPKERLHFRD</sequence>
<evidence type="ECO:0000313" key="2">
    <source>
        <dbReference type="EMBL" id="CAG2223576.1"/>
    </source>
</evidence>
<evidence type="ECO:0000256" key="1">
    <source>
        <dbReference type="SAM" id="MobiDB-lite"/>
    </source>
</evidence>
<comment type="caution">
    <text evidence="2">The sequence shown here is derived from an EMBL/GenBank/DDBJ whole genome shotgun (WGS) entry which is preliminary data.</text>
</comment>
<gene>
    <name evidence="2" type="ORF">MEDL_36827</name>
</gene>
<reference evidence="2" key="1">
    <citation type="submission" date="2021-03" db="EMBL/GenBank/DDBJ databases">
        <authorList>
            <person name="Bekaert M."/>
        </authorList>
    </citation>
    <scope>NUCLEOTIDE SEQUENCE</scope>
</reference>
<proteinExistence type="predicted"/>
<feature type="compositionally biased region" description="Pro residues" evidence="1">
    <location>
        <begin position="133"/>
        <end position="153"/>
    </location>
</feature>
<feature type="region of interest" description="Disordered" evidence="1">
    <location>
        <begin position="201"/>
        <end position="225"/>
    </location>
</feature>
<organism evidence="2 3">
    <name type="scientific">Mytilus edulis</name>
    <name type="common">Blue mussel</name>
    <dbReference type="NCBI Taxonomy" id="6550"/>
    <lineage>
        <taxon>Eukaryota</taxon>
        <taxon>Metazoa</taxon>
        <taxon>Spiralia</taxon>
        <taxon>Lophotrochozoa</taxon>
        <taxon>Mollusca</taxon>
        <taxon>Bivalvia</taxon>
        <taxon>Autobranchia</taxon>
        <taxon>Pteriomorphia</taxon>
        <taxon>Mytilida</taxon>
        <taxon>Mytiloidea</taxon>
        <taxon>Mytilidae</taxon>
        <taxon>Mytilinae</taxon>
        <taxon>Mytilus</taxon>
    </lineage>
</organism>
<protein>
    <submittedName>
        <fullName evidence="2">TBC1D23</fullName>
    </submittedName>
</protein>
<feature type="compositionally biased region" description="Low complexity" evidence="1">
    <location>
        <begin position="201"/>
        <end position="219"/>
    </location>
</feature>
<name>A0A8S3T3N6_MYTED</name>
<feature type="region of interest" description="Disordered" evidence="1">
    <location>
        <begin position="116"/>
        <end position="158"/>
    </location>
</feature>
<evidence type="ECO:0000313" key="3">
    <source>
        <dbReference type="Proteomes" id="UP000683360"/>
    </source>
</evidence>
<dbReference type="AlphaFoldDB" id="A0A8S3T3N6"/>
<accession>A0A8S3T3N6</accession>